<reference evidence="1 2" key="2">
    <citation type="journal article" date="2017" name="Front. Plant Sci.">
        <title>Gene Classification and Mining of Molecular Markers Useful in Red Clover (Trifolium pratense) Breeding.</title>
        <authorList>
            <person name="Istvanek J."/>
            <person name="Dluhosova J."/>
            <person name="Dluhos P."/>
            <person name="Patkova L."/>
            <person name="Nedelnik J."/>
            <person name="Repkova J."/>
        </authorList>
    </citation>
    <scope>NUCLEOTIDE SEQUENCE [LARGE SCALE GENOMIC DNA]</scope>
    <source>
        <strain evidence="2">cv. Tatra</strain>
        <tissue evidence="1">Young leaves</tissue>
    </source>
</reference>
<proteinExistence type="predicted"/>
<dbReference type="GO" id="GO:0016301">
    <property type="term" value="F:kinase activity"/>
    <property type="evidence" value="ECO:0007669"/>
    <property type="project" value="UniProtKB-KW"/>
</dbReference>
<feature type="non-terminal residue" evidence="1">
    <location>
        <position position="1"/>
    </location>
</feature>
<comment type="caution">
    <text evidence="1">The sequence shown here is derived from an EMBL/GenBank/DDBJ whole genome shotgun (WGS) entry which is preliminary data.</text>
</comment>
<sequence length="82" mass="9208">GGLEDSWFEECISKTVDDGANTYFWIESWLGGIPLSLRFRRLLDLAENKSSTVKEMFLLALTTQEDGVLRAAGDLYGTNMFP</sequence>
<evidence type="ECO:0000313" key="1">
    <source>
        <dbReference type="EMBL" id="PNX79029.1"/>
    </source>
</evidence>
<dbReference type="AlphaFoldDB" id="A0A2K3LKK1"/>
<reference evidence="1 2" key="1">
    <citation type="journal article" date="2014" name="Am. J. Bot.">
        <title>Genome assembly and annotation for red clover (Trifolium pratense; Fabaceae).</title>
        <authorList>
            <person name="Istvanek J."/>
            <person name="Jaros M."/>
            <person name="Krenek A."/>
            <person name="Repkova J."/>
        </authorList>
    </citation>
    <scope>NUCLEOTIDE SEQUENCE [LARGE SCALE GENOMIC DNA]</scope>
    <source>
        <strain evidence="2">cv. Tatra</strain>
        <tissue evidence="1">Young leaves</tissue>
    </source>
</reference>
<protein>
    <submittedName>
        <fullName evidence="1">Cysteine-rich receptor-like protein kinase</fullName>
    </submittedName>
</protein>
<keyword evidence="1" id="KW-0675">Receptor</keyword>
<keyword evidence="1" id="KW-0418">Kinase</keyword>
<gene>
    <name evidence="1" type="ORF">L195_g035012</name>
</gene>
<evidence type="ECO:0000313" key="2">
    <source>
        <dbReference type="Proteomes" id="UP000236291"/>
    </source>
</evidence>
<name>A0A2K3LKK1_TRIPR</name>
<organism evidence="1 2">
    <name type="scientific">Trifolium pratense</name>
    <name type="common">Red clover</name>
    <dbReference type="NCBI Taxonomy" id="57577"/>
    <lineage>
        <taxon>Eukaryota</taxon>
        <taxon>Viridiplantae</taxon>
        <taxon>Streptophyta</taxon>
        <taxon>Embryophyta</taxon>
        <taxon>Tracheophyta</taxon>
        <taxon>Spermatophyta</taxon>
        <taxon>Magnoliopsida</taxon>
        <taxon>eudicotyledons</taxon>
        <taxon>Gunneridae</taxon>
        <taxon>Pentapetalae</taxon>
        <taxon>rosids</taxon>
        <taxon>fabids</taxon>
        <taxon>Fabales</taxon>
        <taxon>Fabaceae</taxon>
        <taxon>Papilionoideae</taxon>
        <taxon>50 kb inversion clade</taxon>
        <taxon>NPAAA clade</taxon>
        <taxon>Hologalegina</taxon>
        <taxon>IRL clade</taxon>
        <taxon>Trifolieae</taxon>
        <taxon>Trifolium</taxon>
    </lineage>
</organism>
<dbReference type="PANTHER" id="PTHR36617:SF5">
    <property type="entry name" value="OS05G0421675 PROTEIN"/>
    <property type="match status" value="1"/>
</dbReference>
<keyword evidence="1" id="KW-0808">Transferase</keyword>
<dbReference type="Proteomes" id="UP000236291">
    <property type="component" value="Unassembled WGS sequence"/>
</dbReference>
<dbReference type="PANTHER" id="PTHR36617">
    <property type="entry name" value="PROTEIN, PUTATIVE-RELATED"/>
    <property type="match status" value="1"/>
</dbReference>
<accession>A0A2K3LKK1</accession>
<dbReference type="EMBL" id="ASHM01035172">
    <property type="protein sequence ID" value="PNX79029.1"/>
    <property type="molecule type" value="Genomic_DNA"/>
</dbReference>